<evidence type="ECO:0000313" key="2">
    <source>
        <dbReference type="Proteomes" id="UP000594014"/>
    </source>
</evidence>
<evidence type="ECO:0000313" key="1">
    <source>
        <dbReference type="EMBL" id="QOX64332.1"/>
    </source>
</evidence>
<keyword evidence="2" id="KW-1185">Reference proteome</keyword>
<reference evidence="1" key="1">
    <citation type="submission" date="2019-08" db="EMBL/GenBank/DDBJ databases">
        <title>Genome sequence of Clostridiales bacterium MT110.</title>
        <authorList>
            <person name="Cao J."/>
        </authorList>
    </citation>
    <scope>NUCLEOTIDE SEQUENCE</scope>
    <source>
        <strain evidence="1">MT110</strain>
    </source>
</reference>
<organism evidence="1 2">
    <name type="scientific">Anoxybacterium hadale</name>
    <dbReference type="NCBI Taxonomy" id="3408580"/>
    <lineage>
        <taxon>Bacteria</taxon>
        <taxon>Bacillati</taxon>
        <taxon>Bacillota</taxon>
        <taxon>Clostridia</taxon>
        <taxon>Peptostreptococcales</taxon>
        <taxon>Anaerovoracaceae</taxon>
        <taxon>Anoxybacterium</taxon>
    </lineage>
</organism>
<dbReference type="EMBL" id="CP042469">
    <property type="protein sequence ID" value="QOX64332.1"/>
    <property type="molecule type" value="Genomic_DNA"/>
</dbReference>
<gene>
    <name evidence="1" type="ORF">FRZ06_13755</name>
</gene>
<accession>A0ACD1AD33</accession>
<dbReference type="Proteomes" id="UP000594014">
    <property type="component" value="Chromosome"/>
</dbReference>
<protein>
    <submittedName>
        <fullName evidence="1">FAD-dependent oxidoreductase</fullName>
    </submittedName>
</protein>
<name>A0ACD1AD33_9FIRM</name>
<sequence length="684" mass="74280">MNHLFMEGRIGGLVLKNRIIMTAIHSGLSIEKETAFLAERVKGGAAAVTAVMGVSKTGAPFNMCVLEPEIMEALRAMTNEIHQDAGKLFIQLFHAGRNAARGSLADKEALPIAPSAIPSPIYKQVPRALETDEIAGIIQQFGQAASLCKAAGVDGVEISCSAGYLLSQFFSPLTNHRIDEYGGDEENRMRFPLEVIREVRRSVGSNFPIILRVSASDMLGGYGIKDTMRLLLKAESYLDAVNVTGGWHESEVPQISMHLPEGGFAFLAREIKRTIKIPVIACNRINNGDIAREIVEEDYGDFAGCARAFLADSEFVNKLEREMTYRRCIGCNKGCIERVLKMQEVSCVFNPEVGREGEKAGVEGGLQRIEGQLLRRGGTVPGQAGPLQIKKEQRRKTLVVGGGAAGIEAALQCAKQGDEVTLCTSENKIGGLLHAASKAPYKETIAWNLKAMNDELERSRVNVMCNQLVESSFIELYKPDFVVVATGSRPALPPIPGIDQKHVITAQQVLEEGNPFARLLLKGSILVLGGGSVGLETALYLTKSLKLQQLGSHFLYDYAPPEIQENLICGGGITIVEMGAKMGADLGGLRRIMLKELRRHGVALIDNARVEQISEKEVTLNLDGRTVLHGADTVIVAAGYEPQGQVLIQWLEKNGQYPHCVIGDAQKIGNIGKALKDAYALCRR</sequence>
<proteinExistence type="predicted"/>